<keyword evidence="6" id="KW-1185">Reference proteome</keyword>
<keyword evidence="3" id="KW-0472">Membrane</keyword>
<feature type="domain" description="Magnesium transporter MgtE intracellular" evidence="4">
    <location>
        <begin position="191"/>
        <end position="250"/>
    </location>
</feature>
<proteinExistence type="predicted"/>
<evidence type="ECO:0000313" key="5">
    <source>
        <dbReference type="EMBL" id="BDG59354.1"/>
    </source>
</evidence>
<dbReference type="Pfam" id="PF03448">
    <property type="entry name" value="MgtE_N"/>
    <property type="match status" value="1"/>
</dbReference>
<dbReference type="Proteomes" id="UP001163687">
    <property type="component" value="Chromosome"/>
</dbReference>
<evidence type="ECO:0000313" key="6">
    <source>
        <dbReference type="Proteomes" id="UP001163687"/>
    </source>
</evidence>
<dbReference type="EMBL" id="AP025628">
    <property type="protein sequence ID" value="BDG59354.1"/>
    <property type="molecule type" value="Genomic_DNA"/>
</dbReference>
<dbReference type="SUPFAM" id="SSF158791">
    <property type="entry name" value="MgtE N-terminal domain-like"/>
    <property type="match status" value="1"/>
</dbReference>
<gene>
    <name evidence="5" type="ORF">caldi_04440</name>
</gene>
<keyword evidence="3" id="KW-1133">Transmembrane helix</keyword>
<dbReference type="KEGG" id="cmic:caldi_04440"/>
<feature type="region of interest" description="Disordered" evidence="2">
    <location>
        <begin position="1"/>
        <end position="57"/>
    </location>
</feature>
<reference evidence="5" key="1">
    <citation type="submission" date="2022-03" db="EMBL/GenBank/DDBJ databases">
        <title>Complete genome sequence of Caldinitratiruptor microaerophilus.</title>
        <authorList>
            <person name="Mukaiyama R."/>
            <person name="Nishiyama T."/>
            <person name="Ueda K."/>
        </authorList>
    </citation>
    <scope>NUCLEOTIDE SEQUENCE</scope>
    <source>
        <strain evidence="5">JCM 16183</strain>
    </source>
</reference>
<evidence type="ECO:0000256" key="3">
    <source>
        <dbReference type="SAM" id="Phobius"/>
    </source>
</evidence>
<dbReference type="RefSeq" id="WP_264843487.1">
    <property type="nucleotide sequence ID" value="NZ_AP025628.1"/>
</dbReference>
<protein>
    <recommendedName>
        <fullName evidence="4">Magnesium transporter MgtE intracellular domain-containing protein</fullName>
    </recommendedName>
</protein>
<keyword evidence="1" id="KW-0175">Coiled coil</keyword>
<feature type="transmembrane region" description="Helical" evidence="3">
    <location>
        <begin position="64"/>
        <end position="84"/>
    </location>
</feature>
<dbReference type="Gene3D" id="1.25.60.10">
    <property type="entry name" value="MgtE N-terminal domain-like"/>
    <property type="match status" value="1"/>
</dbReference>
<name>A0AA35CHY8_9FIRM</name>
<accession>A0AA35CHY8</accession>
<evidence type="ECO:0000256" key="1">
    <source>
        <dbReference type="SAM" id="Coils"/>
    </source>
</evidence>
<feature type="compositionally biased region" description="Low complexity" evidence="2">
    <location>
        <begin position="28"/>
        <end position="52"/>
    </location>
</feature>
<sequence length="252" mass="26885">MGTPGKTADGAEPERGAQSRGSSAAQKTGSAPGATPPAGGALKTLAAPVAGPAPKPRRRRRWGLVVWTVVLVLLAGLGTAGWLYRRTLVARVASVPWVAGVLQRAGVQVEGLQPPPGPEDLLKAREEALAAREAAVAAREEAVQRQDAQLQAREQELKAREEALASREEELRQRQQELEASLETLRSGQQDADFAVDVFRSLPPKDAAAILAGLSDQNALYLLRRVGPDQAAGILREMDPERAARLTRNLLP</sequence>
<organism evidence="5 6">
    <name type="scientific">Caldinitratiruptor microaerophilus</name>
    <dbReference type="NCBI Taxonomy" id="671077"/>
    <lineage>
        <taxon>Bacteria</taxon>
        <taxon>Bacillati</taxon>
        <taxon>Bacillota</taxon>
        <taxon>Clostridia</taxon>
        <taxon>Eubacteriales</taxon>
        <taxon>Symbiobacteriaceae</taxon>
        <taxon>Caldinitratiruptor</taxon>
    </lineage>
</organism>
<dbReference type="InterPro" id="IPR006668">
    <property type="entry name" value="Mg_transptr_MgtE_intracell_dom"/>
</dbReference>
<dbReference type="InterPro" id="IPR038076">
    <property type="entry name" value="MgtE_N_sf"/>
</dbReference>
<keyword evidence="3" id="KW-0812">Transmembrane</keyword>
<feature type="coiled-coil region" evidence="1">
    <location>
        <begin position="121"/>
        <end position="188"/>
    </location>
</feature>
<evidence type="ECO:0000256" key="2">
    <source>
        <dbReference type="SAM" id="MobiDB-lite"/>
    </source>
</evidence>
<dbReference type="AlphaFoldDB" id="A0AA35CHY8"/>
<evidence type="ECO:0000259" key="4">
    <source>
        <dbReference type="Pfam" id="PF03448"/>
    </source>
</evidence>